<name>A0A8H6EI82_9HELO</name>
<dbReference type="GeneID" id="59262530"/>
<keyword evidence="2" id="KW-1185">Reference proteome</keyword>
<dbReference type="EMBL" id="JABFCT010000009">
    <property type="protein sequence ID" value="KAF5873198.1"/>
    <property type="molecule type" value="Genomic_DNA"/>
</dbReference>
<organism evidence="1 2">
    <name type="scientific">Botrytis fragariae</name>
    <dbReference type="NCBI Taxonomy" id="1964551"/>
    <lineage>
        <taxon>Eukaryota</taxon>
        <taxon>Fungi</taxon>
        <taxon>Dikarya</taxon>
        <taxon>Ascomycota</taxon>
        <taxon>Pezizomycotina</taxon>
        <taxon>Leotiomycetes</taxon>
        <taxon>Helotiales</taxon>
        <taxon>Sclerotiniaceae</taxon>
        <taxon>Botrytis</taxon>
    </lineage>
</organism>
<protein>
    <submittedName>
        <fullName evidence="1">Putative f-box domain-containing protein</fullName>
    </submittedName>
</protein>
<gene>
    <name evidence="1" type="ORF">Bfra_008477ia</name>
</gene>
<evidence type="ECO:0000313" key="1">
    <source>
        <dbReference type="EMBL" id="KAF5873198.1"/>
    </source>
</evidence>
<accession>A0A8H6EI82</accession>
<reference evidence="1 2" key="1">
    <citation type="journal article" date="2020" name="Phytopathology">
        <title>A high-quality genome resource of Botrytis fragariae, a new and rapidly spreading fungal pathogen causing strawberry gray mold in the U.S.A.</title>
        <authorList>
            <person name="Wu Y."/>
            <person name="Saski C.A."/>
            <person name="Schnabel G."/>
            <person name="Xiao S."/>
            <person name="Hu M."/>
        </authorList>
    </citation>
    <scope>NUCLEOTIDE SEQUENCE [LARGE SCALE GENOMIC DNA]</scope>
    <source>
        <strain evidence="1 2">BVB16</strain>
    </source>
</reference>
<proteinExistence type="predicted"/>
<dbReference type="Proteomes" id="UP000531561">
    <property type="component" value="Unassembled WGS sequence"/>
</dbReference>
<evidence type="ECO:0000313" key="2">
    <source>
        <dbReference type="Proteomes" id="UP000531561"/>
    </source>
</evidence>
<comment type="caution">
    <text evidence="1">The sequence shown here is derived from an EMBL/GenBank/DDBJ whole genome shotgun (WGS) entry which is preliminary data.</text>
</comment>
<dbReference type="OrthoDB" id="10465592at2759"/>
<dbReference type="RefSeq" id="XP_037192144.1">
    <property type="nucleotide sequence ID" value="XM_037338838.1"/>
</dbReference>
<dbReference type="AlphaFoldDB" id="A0A8H6EI82"/>
<sequence>MEDQAGSKMRILHQQDLCNKLIPQSTPASKVGLKDQESTAQVVPTIEVPRHNISVLSNADTASMAPSSWSQRAFMQTFTIAVIDSPVACVGVDLSSKACLPLPKLVSDISGIVYHDQHQQIRSLYQRRLRDGSNVPSCFADRPSTTIIQGVILIMTNTTLVLTSLRF</sequence>